<dbReference type="Gene3D" id="3.40.630.40">
    <property type="entry name" value="Zn-dependent exopeptidases"/>
    <property type="match status" value="1"/>
</dbReference>
<dbReference type="NCBIfam" id="TIGR01224">
    <property type="entry name" value="hutI"/>
    <property type="match status" value="1"/>
</dbReference>
<evidence type="ECO:0000259" key="13">
    <source>
        <dbReference type="PROSITE" id="PS01124"/>
    </source>
</evidence>
<dbReference type="GO" id="GO:0003700">
    <property type="term" value="F:DNA-binding transcription factor activity"/>
    <property type="evidence" value="ECO:0007669"/>
    <property type="project" value="InterPro"/>
</dbReference>
<organism evidence="14 15">
    <name type="scientific">Beauveria bassiana D1-5</name>
    <dbReference type="NCBI Taxonomy" id="1245745"/>
    <lineage>
        <taxon>Eukaryota</taxon>
        <taxon>Fungi</taxon>
        <taxon>Dikarya</taxon>
        <taxon>Ascomycota</taxon>
        <taxon>Pezizomycotina</taxon>
        <taxon>Sordariomycetes</taxon>
        <taxon>Hypocreomycetidae</taxon>
        <taxon>Hypocreales</taxon>
        <taxon>Cordycipitaceae</taxon>
        <taxon>Beauveria</taxon>
    </lineage>
</organism>
<evidence type="ECO:0000256" key="4">
    <source>
        <dbReference type="ARBA" id="ARBA00012864"/>
    </source>
</evidence>
<dbReference type="InterPro" id="IPR009057">
    <property type="entry name" value="Homeodomain-like_sf"/>
</dbReference>
<dbReference type="PANTHER" id="PTHR42752">
    <property type="entry name" value="IMIDAZOLONEPROPIONASE"/>
    <property type="match status" value="1"/>
</dbReference>
<dbReference type="Proteomes" id="UP000030106">
    <property type="component" value="Unassembled WGS sequence"/>
</dbReference>
<dbReference type="SUPFAM" id="SSF53187">
    <property type="entry name" value="Zn-dependent exopeptidases"/>
    <property type="match status" value="1"/>
</dbReference>
<dbReference type="SUPFAM" id="SSF51338">
    <property type="entry name" value="Composite domain of metallo-dependent hydrolases"/>
    <property type="match status" value="1"/>
</dbReference>
<dbReference type="InterPro" id="IPR007709">
    <property type="entry name" value="N-FG_amidohydro"/>
</dbReference>
<dbReference type="InterPro" id="IPR032466">
    <property type="entry name" value="Metal_Hydrolase"/>
</dbReference>
<dbReference type="CDD" id="cd01296">
    <property type="entry name" value="Imidazolone-5PH"/>
    <property type="match status" value="1"/>
</dbReference>
<keyword evidence="11" id="KW-0805">Transcription regulation</keyword>
<dbReference type="SUPFAM" id="SSF46689">
    <property type="entry name" value="Homeodomain-like"/>
    <property type="match status" value="2"/>
</dbReference>
<evidence type="ECO:0000256" key="8">
    <source>
        <dbReference type="ARBA" id="ARBA00022808"/>
    </source>
</evidence>
<evidence type="ECO:0000313" key="15">
    <source>
        <dbReference type="Proteomes" id="UP000030106"/>
    </source>
</evidence>
<dbReference type="UniPathway" id="UPA00379">
    <property type="reaction ID" value="UER00551"/>
</dbReference>
<gene>
    <name evidence="14" type="ORF">BBAD15_g8700</name>
</gene>
<protein>
    <recommendedName>
        <fullName evidence="5">Probable imidazolonepropionase</fullName>
        <ecNumber evidence="4">3.5.2.7</ecNumber>
    </recommendedName>
</protein>
<comment type="pathway">
    <text evidence="2">Amino-acid degradation; L-histidine degradation into L-glutamate; N-formimidoyl-L-glutamate from L-histidine: step 3/3.</text>
</comment>
<keyword evidence="9" id="KW-0862">Zinc</keyword>
<dbReference type="Pfam" id="PF01979">
    <property type="entry name" value="Amidohydro_1"/>
    <property type="match status" value="1"/>
</dbReference>
<dbReference type="Pfam" id="PF05013">
    <property type="entry name" value="FGase"/>
    <property type="match status" value="1"/>
</dbReference>
<comment type="catalytic activity">
    <reaction evidence="1">
        <text>4-imidazolone-5-propanoate + H2O = N-formimidoyl-L-glutamate</text>
        <dbReference type="Rhea" id="RHEA:23660"/>
        <dbReference type="ChEBI" id="CHEBI:15377"/>
        <dbReference type="ChEBI" id="CHEBI:58928"/>
        <dbReference type="ChEBI" id="CHEBI:77893"/>
        <dbReference type="EC" id="3.5.2.7"/>
    </reaction>
</comment>
<evidence type="ECO:0000256" key="11">
    <source>
        <dbReference type="ARBA" id="ARBA00023015"/>
    </source>
</evidence>
<reference evidence="14 15" key="1">
    <citation type="submission" date="2012-10" db="EMBL/GenBank/DDBJ databases">
        <title>Genome sequencing and analysis of entomopathogenic fungi Beauveria bassiana D1-5.</title>
        <authorList>
            <person name="Li Q."/>
            <person name="Wang L."/>
            <person name="Zhang Z."/>
            <person name="Wang Q."/>
            <person name="Ren J."/>
            <person name="Wang M."/>
            <person name="Xu W."/>
            <person name="Wang J."/>
            <person name="Lu Y."/>
            <person name="Du Q."/>
            <person name="Sun Z."/>
        </authorList>
    </citation>
    <scope>NUCLEOTIDE SEQUENCE [LARGE SCALE GENOMIC DNA]</scope>
    <source>
        <strain evidence="14 15">D1-5</strain>
    </source>
</reference>
<evidence type="ECO:0000256" key="12">
    <source>
        <dbReference type="ARBA" id="ARBA00023163"/>
    </source>
</evidence>
<dbReference type="GO" id="GO:0043565">
    <property type="term" value="F:sequence-specific DNA binding"/>
    <property type="evidence" value="ECO:0007669"/>
    <property type="project" value="InterPro"/>
</dbReference>
<keyword evidence="8" id="KW-0369">Histidine metabolism</keyword>
<dbReference type="SMART" id="SM00342">
    <property type="entry name" value="HTH_ARAC"/>
    <property type="match status" value="1"/>
</dbReference>
<evidence type="ECO:0000256" key="10">
    <source>
        <dbReference type="ARBA" id="ARBA00023004"/>
    </source>
</evidence>
<dbReference type="GO" id="GO:0046872">
    <property type="term" value="F:metal ion binding"/>
    <property type="evidence" value="ECO:0007669"/>
    <property type="project" value="UniProtKB-KW"/>
</dbReference>
<dbReference type="InterPro" id="IPR011059">
    <property type="entry name" value="Metal-dep_hydrolase_composite"/>
</dbReference>
<dbReference type="InterPro" id="IPR029062">
    <property type="entry name" value="Class_I_gatase-like"/>
</dbReference>
<dbReference type="FunFam" id="3.20.20.140:FF:000007">
    <property type="entry name" value="Imidazolonepropionase"/>
    <property type="match status" value="1"/>
</dbReference>
<keyword evidence="7" id="KW-0378">Hydrolase</keyword>
<dbReference type="HOGENOM" id="CLU_311217_0_0_1"/>
<dbReference type="GO" id="GO:0005737">
    <property type="term" value="C:cytoplasm"/>
    <property type="evidence" value="ECO:0007669"/>
    <property type="project" value="InterPro"/>
</dbReference>
<dbReference type="SUPFAM" id="SSF52317">
    <property type="entry name" value="Class I glutamine amidotransferase-like"/>
    <property type="match status" value="1"/>
</dbReference>
<evidence type="ECO:0000256" key="3">
    <source>
        <dbReference type="ARBA" id="ARBA00008002"/>
    </source>
</evidence>
<dbReference type="HAMAP" id="MF_00372">
    <property type="entry name" value="HutI"/>
    <property type="match status" value="1"/>
</dbReference>
<evidence type="ECO:0000256" key="6">
    <source>
        <dbReference type="ARBA" id="ARBA00022723"/>
    </source>
</evidence>
<dbReference type="STRING" id="1245745.A0A0A2VZ69"/>
<dbReference type="GO" id="GO:0019556">
    <property type="term" value="P:L-histidine catabolic process to glutamate and formamide"/>
    <property type="evidence" value="ECO:0007669"/>
    <property type="project" value="UniProtKB-UniPathway"/>
</dbReference>
<proteinExistence type="inferred from homology"/>
<comment type="similarity">
    <text evidence="3">Belongs to the metallo-dependent hydrolases superfamily. HutI family.</text>
</comment>
<dbReference type="Pfam" id="PF12833">
    <property type="entry name" value="HTH_18"/>
    <property type="match status" value="1"/>
</dbReference>
<dbReference type="PROSITE" id="PS01124">
    <property type="entry name" value="HTH_ARAC_FAMILY_2"/>
    <property type="match status" value="1"/>
</dbReference>
<dbReference type="Gene3D" id="1.10.10.60">
    <property type="entry name" value="Homeodomain-like"/>
    <property type="match status" value="1"/>
</dbReference>
<comment type="caution">
    <text evidence="14">The sequence shown here is derived from an EMBL/GenBank/DDBJ whole genome shotgun (WGS) entry which is preliminary data.</text>
</comment>
<dbReference type="CDD" id="cd03137">
    <property type="entry name" value="GATase1_AraC_1"/>
    <property type="match status" value="1"/>
</dbReference>
<evidence type="ECO:0000256" key="9">
    <source>
        <dbReference type="ARBA" id="ARBA00022833"/>
    </source>
</evidence>
<evidence type="ECO:0000256" key="5">
    <source>
        <dbReference type="ARBA" id="ARBA00013406"/>
    </source>
</evidence>
<dbReference type="SUPFAM" id="SSF51556">
    <property type="entry name" value="Metallo-dependent hydrolases"/>
    <property type="match status" value="1"/>
</dbReference>
<dbReference type="NCBIfam" id="TIGR02017">
    <property type="entry name" value="hutG_amidohyd"/>
    <property type="match status" value="1"/>
</dbReference>
<sequence>MVNGQYNLIEDAALLTEGDKIAWVGPYSQRPDQPYDEEQDLHGKLVTPGLIDCHTHSVFGGNRSQEFEMRLNGATYADIAAAGGGIASTVKATRQASEAELLTSASRRIDALRKDGVTTLEVKSGYGLSFEDERKMLRVIRQLAQSLPLTIYSTCLAAHALPPEYKDRSDDFIANVCDRWLPDLHREGLVDAVDAFCEHLAFSVPQVERVFVKAHELGLPVKLHAEQLSLLHGAGLAARHNALSADHLEYLCEEDIRLMAEHGTTAVLLPGAFYFLRETQKPPVSLLRKHYVPMAISSDLNPGTSPVQSLRLMMNMACTLFGLTPEEALAGVTLNAARALGISEKTGTLEAGKEASFVAWEIDHPAELSYWLGGTLSKRGKLPLLISMPHPGTQLTPEVATGLTARAKKLEDTGWHIPKLYQPIREMGASILSANYSRYVVDLNRPSDDKPLYATATTGLYPDIFFDGEPLFEAGKSPDKQARADILTTIWQPYHQALAQELARLKETFGYALLWDAHSIKSVVPRLFDGRLPDLNFGTADGTSCAPSLSAELLQASEAFSGYSKVLNGRFKGGHITRHYGAPQQNIHAVQLEVAQDCYMDEESFAWSEEKGAQFQQDMKTILVIVPDGGMLFEAAGIADILMQANRLHAEALPEPRYRISIATTQPHHVVHGMSGLNLLADHRLADLDPNEPRDTIMVTGKGQSEPEGSAVVEWLCRAAPNTQRIASVCGGAMLLARAGLLDGRRATTHWRMLEEMQARWPQIKVEGGPLYIQDGPVWTSGGVSSGFDLTLALVEADYGFTLARDVAQDLVMYLHRPGGQLQFSRYHLRQAANTGPISQLQDWLLDNLADDLSVEKLAERVAMSPRNFTRVFTRETGVTPARYVEEARLAAARHHLEQSNDTLERVACASGFGTAINLRRVFERQLHLTPGEYRERFHCRKLA</sequence>
<dbReference type="PANTHER" id="PTHR42752:SF1">
    <property type="entry name" value="IMIDAZOLONEPROPIONASE-RELATED"/>
    <property type="match status" value="1"/>
</dbReference>
<dbReference type="Gene3D" id="3.20.20.140">
    <property type="entry name" value="Metal-dependent hydrolases"/>
    <property type="match status" value="1"/>
</dbReference>
<dbReference type="InterPro" id="IPR002818">
    <property type="entry name" value="DJ-1/PfpI"/>
</dbReference>
<evidence type="ECO:0000256" key="1">
    <source>
        <dbReference type="ARBA" id="ARBA00000853"/>
    </source>
</evidence>
<dbReference type="AlphaFoldDB" id="A0A0A2VZ69"/>
<dbReference type="GO" id="GO:0019557">
    <property type="term" value="P:L-histidine catabolic process to glutamate and formate"/>
    <property type="evidence" value="ECO:0007669"/>
    <property type="project" value="UniProtKB-UniPathway"/>
</dbReference>
<dbReference type="GO" id="GO:0050480">
    <property type="term" value="F:imidazolonepropionase activity"/>
    <property type="evidence" value="ECO:0007669"/>
    <property type="project" value="UniProtKB-EC"/>
</dbReference>
<feature type="domain" description="HTH araC/xylS-type" evidence="13">
    <location>
        <begin position="839"/>
        <end position="937"/>
    </location>
</feature>
<evidence type="ECO:0000256" key="2">
    <source>
        <dbReference type="ARBA" id="ARBA00004758"/>
    </source>
</evidence>
<keyword evidence="10" id="KW-0408">Iron</keyword>
<dbReference type="InterPro" id="IPR005920">
    <property type="entry name" value="HutI"/>
</dbReference>
<dbReference type="EMBL" id="ANFO01000884">
    <property type="protein sequence ID" value="KGQ06044.1"/>
    <property type="molecule type" value="Genomic_DNA"/>
</dbReference>
<evidence type="ECO:0000313" key="14">
    <source>
        <dbReference type="EMBL" id="KGQ06044.1"/>
    </source>
</evidence>
<name>A0A0A2VZ69_BEABA</name>
<dbReference type="Gene3D" id="3.40.50.880">
    <property type="match status" value="1"/>
</dbReference>
<dbReference type="InterPro" id="IPR018060">
    <property type="entry name" value="HTH_AraC"/>
</dbReference>
<dbReference type="EC" id="3.5.2.7" evidence="4"/>
<dbReference type="Pfam" id="PF01965">
    <property type="entry name" value="DJ-1_PfpI"/>
    <property type="match status" value="1"/>
</dbReference>
<evidence type="ECO:0000256" key="7">
    <source>
        <dbReference type="ARBA" id="ARBA00022801"/>
    </source>
</evidence>
<dbReference type="InterPro" id="IPR010247">
    <property type="entry name" value="HutG_amidohyd"/>
</dbReference>
<keyword evidence="6" id="KW-0479">Metal-binding</keyword>
<dbReference type="Gene3D" id="2.30.40.10">
    <property type="entry name" value="Urease, subunit C, domain 1"/>
    <property type="match status" value="1"/>
</dbReference>
<keyword evidence="12" id="KW-0804">Transcription</keyword>
<dbReference type="InterPro" id="IPR006680">
    <property type="entry name" value="Amidohydro-rel"/>
</dbReference>
<accession>A0A0A2VZ69</accession>